<dbReference type="GO" id="GO:0055085">
    <property type="term" value="P:transmembrane transport"/>
    <property type="evidence" value="ECO:0007669"/>
    <property type="project" value="InterPro"/>
</dbReference>
<keyword evidence="3" id="KW-1185">Reference proteome</keyword>
<comment type="caution">
    <text evidence="2">The sequence shown here is derived from an EMBL/GenBank/DDBJ whole genome shotgun (WGS) entry which is preliminary data.</text>
</comment>
<dbReference type="EMBL" id="NTFH01000007">
    <property type="protein sequence ID" value="PHQ15342.1"/>
    <property type="molecule type" value="Genomic_DNA"/>
</dbReference>
<accession>A0A2G1ULJ5</accession>
<dbReference type="Pfam" id="PF03480">
    <property type="entry name" value="DctP"/>
    <property type="match status" value="1"/>
</dbReference>
<dbReference type="PANTHER" id="PTHR33376:SF5">
    <property type="entry name" value="EXTRACYTOPLASMIC SOLUTE RECEPTOR PROTEIN"/>
    <property type="match status" value="1"/>
</dbReference>
<dbReference type="RefSeq" id="WP_099614467.1">
    <property type="nucleotide sequence ID" value="NZ_KZ319370.1"/>
</dbReference>
<protein>
    <submittedName>
        <fullName evidence="2">Twin-arginine translocation pathway signal protein</fullName>
    </submittedName>
</protein>
<sequence>MSILSTLRDNVGKQLTAYASALTLGVSAVVASAPVAAQDTFTWKVQSHWPGSSSSYQDSLVRLQRVIEERTEGRLKLQLFEAGAMFKAQDTFNAVSRGILEMGTISPSYAQDKITLAGIASGLPFAFRNVWEAAYFHQGLGFEQMLRDEAAKHNVYWATDKVYPTEMVIKNPINSWEDFTKLKIRSSGALQKFLTEAGAAASYIPGGELYTALDSGIVDGAHWGAAQGAYSMGLYEVAKHHVQPALNIAGTDVIIVSQKALDKLPEDMQTIVKQALEEQFWVRTNEYLYKERITLAKAIAEQGVTVNTMPDDVQERLVKAAQGMWDEEGKRSPEAKKALDMLKEYLASLGYL</sequence>
<keyword evidence="1" id="KW-0732">Signal</keyword>
<dbReference type="Gene3D" id="3.40.190.170">
    <property type="entry name" value="Bacterial extracellular solute-binding protein, family 7"/>
    <property type="match status" value="1"/>
</dbReference>
<dbReference type="Proteomes" id="UP000231409">
    <property type="component" value="Unassembled WGS sequence"/>
</dbReference>
<dbReference type="AlphaFoldDB" id="A0A2G1ULJ5"/>
<name>A0A2G1ULJ5_9GAMM</name>
<reference evidence="2 3" key="1">
    <citation type="submission" date="2017-09" db="EMBL/GenBank/DDBJ databases">
        <title>The draft genome sequences of Marinobacter sp. PWS21.</title>
        <authorList>
            <person name="Cao J."/>
        </authorList>
    </citation>
    <scope>NUCLEOTIDE SEQUENCE [LARGE SCALE GENOMIC DNA]</scope>
    <source>
        <strain evidence="2 3">PWS21</strain>
    </source>
</reference>
<evidence type="ECO:0000313" key="2">
    <source>
        <dbReference type="EMBL" id="PHQ15342.1"/>
    </source>
</evidence>
<evidence type="ECO:0000313" key="3">
    <source>
        <dbReference type="Proteomes" id="UP000231409"/>
    </source>
</evidence>
<dbReference type="PANTHER" id="PTHR33376">
    <property type="match status" value="1"/>
</dbReference>
<dbReference type="InterPro" id="IPR038404">
    <property type="entry name" value="TRAP_DctP_sf"/>
</dbReference>
<gene>
    <name evidence="2" type="ORF">CLH61_09475</name>
</gene>
<dbReference type="NCBIfam" id="NF037995">
    <property type="entry name" value="TRAP_S1"/>
    <property type="match status" value="1"/>
</dbReference>
<proteinExistence type="predicted"/>
<dbReference type="InterPro" id="IPR018389">
    <property type="entry name" value="DctP_fam"/>
</dbReference>
<organism evidence="2 3">
    <name type="scientific">Marinobacter profundi</name>
    <dbReference type="NCBI Taxonomy" id="2666256"/>
    <lineage>
        <taxon>Bacteria</taxon>
        <taxon>Pseudomonadati</taxon>
        <taxon>Pseudomonadota</taxon>
        <taxon>Gammaproteobacteria</taxon>
        <taxon>Pseudomonadales</taxon>
        <taxon>Marinobacteraceae</taxon>
        <taxon>Marinobacter</taxon>
    </lineage>
</organism>
<evidence type="ECO:0000256" key="1">
    <source>
        <dbReference type="ARBA" id="ARBA00022729"/>
    </source>
</evidence>